<evidence type="ECO:0000256" key="8">
    <source>
        <dbReference type="ARBA" id="ARBA00022801"/>
    </source>
</evidence>
<dbReference type="PROSITE" id="PS00011">
    <property type="entry name" value="GLA_1"/>
    <property type="match status" value="1"/>
</dbReference>
<dbReference type="PANTHER" id="PTHR24278">
    <property type="entry name" value="COAGULATION FACTOR"/>
    <property type="match status" value="1"/>
</dbReference>
<dbReference type="SUPFAM" id="SSF57630">
    <property type="entry name" value="GLA-domain"/>
    <property type="match status" value="1"/>
</dbReference>
<keyword evidence="3" id="KW-0964">Secreted</keyword>
<comment type="similarity">
    <text evidence="2">Belongs to the ADP-ribosylglycohydrolase family.</text>
</comment>
<reference evidence="17" key="1">
    <citation type="submission" date="2023-08" db="EMBL/GenBank/DDBJ databases">
        <authorList>
            <person name="Alioto T."/>
            <person name="Alioto T."/>
            <person name="Gomez Garrido J."/>
        </authorList>
    </citation>
    <scope>NUCLEOTIDE SEQUENCE</scope>
</reference>
<dbReference type="GO" id="GO:0004252">
    <property type="term" value="F:serine-type endopeptidase activity"/>
    <property type="evidence" value="ECO:0007669"/>
    <property type="project" value="InterPro"/>
</dbReference>
<keyword evidence="5 13" id="KW-0645">Protease</keyword>
<keyword evidence="13" id="KW-0720">Serine protease</keyword>
<evidence type="ECO:0000256" key="5">
    <source>
        <dbReference type="ARBA" id="ARBA00022670"/>
    </source>
</evidence>
<evidence type="ECO:0000256" key="12">
    <source>
        <dbReference type="PROSITE-ProRule" id="PRU00076"/>
    </source>
</evidence>
<dbReference type="InterPro" id="IPR035972">
    <property type="entry name" value="GLA-like_dom_SF"/>
</dbReference>
<dbReference type="InterPro" id="IPR001314">
    <property type="entry name" value="Peptidase_S1A"/>
</dbReference>
<dbReference type="InterPro" id="IPR001254">
    <property type="entry name" value="Trypsin_dom"/>
</dbReference>
<dbReference type="Gene3D" id="2.40.10.10">
    <property type="entry name" value="Trypsin-like serine proteases"/>
    <property type="match status" value="2"/>
</dbReference>
<dbReference type="Pfam" id="PF00594">
    <property type="entry name" value="Gla"/>
    <property type="match status" value="1"/>
</dbReference>
<dbReference type="InterPro" id="IPR018114">
    <property type="entry name" value="TRYPSIN_HIS"/>
</dbReference>
<dbReference type="SMART" id="SM00020">
    <property type="entry name" value="Tryp_SPc"/>
    <property type="match status" value="1"/>
</dbReference>
<dbReference type="PRINTS" id="PR00722">
    <property type="entry name" value="CHYMOTRYPSIN"/>
</dbReference>
<evidence type="ECO:0000259" key="16">
    <source>
        <dbReference type="PROSITE" id="PS50998"/>
    </source>
</evidence>
<name>A0AAV1HQ96_XYRNO</name>
<comment type="caution">
    <text evidence="12">Lacks conserved residue(s) required for the propagation of feature annotation.</text>
</comment>
<dbReference type="PRINTS" id="PR00001">
    <property type="entry name" value="GLABLOOD"/>
</dbReference>
<dbReference type="FunFam" id="4.10.740.10:FF:000001">
    <property type="entry name" value="vitamin K-dependent protein S"/>
    <property type="match status" value="1"/>
</dbReference>
<keyword evidence="8 13" id="KW-0378">Hydrolase</keyword>
<dbReference type="InterPro" id="IPR043504">
    <property type="entry name" value="Peptidase_S1_PA_chymotrypsin"/>
</dbReference>
<evidence type="ECO:0000256" key="10">
    <source>
        <dbReference type="ARBA" id="ARBA00023157"/>
    </source>
</evidence>
<evidence type="ECO:0000256" key="13">
    <source>
        <dbReference type="RuleBase" id="RU363034"/>
    </source>
</evidence>
<evidence type="ECO:0000313" key="18">
    <source>
        <dbReference type="Proteomes" id="UP001178508"/>
    </source>
</evidence>
<dbReference type="PROSITE" id="PS50998">
    <property type="entry name" value="GLA_2"/>
    <property type="match status" value="1"/>
</dbReference>
<evidence type="ECO:0000256" key="4">
    <source>
        <dbReference type="ARBA" id="ARBA00022536"/>
    </source>
</evidence>
<dbReference type="AlphaFoldDB" id="A0AAV1HQ96"/>
<dbReference type="GO" id="GO:0006508">
    <property type="term" value="P:proteolysis"/>
    <property type="evidence" value="ECO:0007669"/>
    <property type="project" value="UniProtKB-KW"/>
</dbReference>
<dbReference type="Proteomes" id="UP001178508">
    <property type="component" value="Chromosome 24"/>
</dbReference>
<dbReference type="InterPro" id="IPR009003">
    <property type="entry name" value="Peptidase_S1_PA"/>
</dbReference>
<feature type="domain" description="EGF-like" evidence="14">
    <location>
        <begin position="483"/>
        <end position="519"/>
    </location>
</feature>
<keyword evidence="7" id="KW-0677">Repeat</keyword>
<proteinExistence type="inferred from homology"/>
<accession>A0AAV1HQ96</accession>
<evidence type="ECO:0000259" key="14">
    <source>
        <dbReference type="PROSITE" id="PS50026"/>
    </source>
</evidence>
<keyword evidence="18" id="KW-1185">Reference proteome</keyword>
<dbReference type="PROSITE" id="PS50240">
    <property type="entry name" value="TRYPSIN_DOM"/>
    <property type="match status" value="1"/>
</dbReference>
<feature type="disulfide bond" evidence="12">
    <location>
        <begin position="509"/>
        <end position="518"/>
    </location>
</feature>
<dbReference type="InterPro" id="IPR033116">
    <property type="entry name" value="TRYPSIN_SER"/>
</dbReference>
<dbReference type="InterPro" id="IPR000742">
    <property type="entry name" value="EGF"/>
</dbReference>
<dbReference type="SMART" id="SM00069">
    <property type="entry name" value="GLA"/>
    <property type="match status" value="1"/>
</dbReference>
<dbReference type="Gene3D" id="4.10.740.10">
    <property type="entry name" value="Coagulation Factor IX"/>
    <property type="match status" value="1"/>
</dbReference>
<evidence type="ECO:0000256" key="6">
    <source>
        <dbReference type="ARBA" id="ARBA00022729"/>
    </source>
</evidence>
<evidence type="ECO:0000256" key="7">
    <source>
        <dbReference type="ARBA" id="ARBA00022737"/>
    </source>
</evidence>
<keyword evidence="11" id="KW-0325">Glycoprotein</keyword>
<evidence type="ECO:0000256" key="11">
    <source>
        <dbReference type="ARBA" id="ARBA00023180"/>
    </source>
</evidence>
<dbReference type="SMART" id="SM00179">
    <property type="entry name" value="EGF_CA"/>
    <property type="match status" value="1"/>
</dbReference>
<dbReference type="InterPro" id="IPR036705">
    <property type="entry name" value="Ribosyl_crysJ1_sf"/>
</dbReference>
<dbReference type="PROSITE" id="PS00135">
    <property type="entry name" value="TRYPSIN_SER"/>
    <property type="match status" value="1"/>
</dbReference>
<evidence type="ECO:0000256" key="1">
    <source>
        <dbReference type="ARBA" id="ARBA00004613"/>
    </source>
</evidence>
<dbReference type="InterPro" id="IPR017857">
    <property type="entry name" value="Coagulation_fac-like_Gla_dom"/>
</dbReference>
<keyword evidence="6" id="KW-0732">Signal</keyword>
<evidence type="ECO:0000256" key="9">
    <source>
        <dbReference type="ARBA" id="ARBA00022837"/>
    </source>
</evidence>
<dbReference type="SUPFAM" id="SSF50494">
    <property type="entry name" value="Trypsin-like serine proteases"/>
    <property type="match status" value="1"/>
</dbReference>
<dbReference type="SUPFAM" id="SSF57196">
    <property type="entry name" value="EGF/Laminin"/>
    <property type="match status" value="1"/>
</dbReference>
<dbReference type="InterPro" id="IPR001881">
    <property type="entry name" value="EGF-like_Ca-bd_dom"/>
</dbReference>
<dbReference type="SMART" id="SM00181">
    <property type="entry name" value="EGF"/>
    <property type="match status" value="2"/>
</dbReference>
<evidence type="ECO:0000256" key="2">
    <source>
        <dbReference type="ARBA" id="ARBA00010702"/>
    </source>
</evidence>
<dbReference type="Gene3D" id="2.10.25.10">
    <property type="entry name" value="Laminin"/>
    <property type="match status" value="2"/>
</dbReference>
<feature type="domain" description="Peptidase S1" evidence="15">
    <location>
        <begin position="583"/>
        <end position="817"/>
    </location>
</feature>
<keyword evidence="4 12" id="KW-0245">EGF-like domain</keyword>
<dbReference type="InterPro" id="IPR050442">
    <property type="entry name" value="Peptidase_S1_coag_factors"/>
</dbReference>
<organism evidence="17 18">
    <name type="scientific">Xyrichtys novacula</name>
    <name type="common">Pearly razorfish</name>
    <name type="synonym">Hemipteronotus novacula</name>
    <dbReference type="NCBI Taxonomy" id="13765"/>
    <lineage>
        <taxon>Eukaryota</taxon>
        <taxon>Metazoa</taxon>
        <taxon>Chordata</taxon>
        <taxon>Craniata</taxon>
        <taxon>Vertebrata</taxon>
        <taxon>Euteleostomi</taxon>
        <taxon>Actinopterygii</taxon>
        <taxon>Neopterygii</taxon>
        <taxon>Teleostei</taxon>
        <taxon>Neoteleostei</taxon>
        <taxon>Acanthomorphata</taxon>
        <taxon>Eupercaria</taxon>
        <taxon>Labriformes</taxon>
        <taxon>Labridae</taxon>
        <taxon>Xyrichtys</taxon>
    </lineage>
</organism>
<dbReference type="Gene3D" id="1.10.4080.10">
    <property type="entry name" value="ADP-ribosylation/Crystallin J1"/>
    <property type="match status" value="1"/>
</dbReference>
<gene>
    <name evidence="17" type="ORF">XNOV1_A029797</name>
</gene>
<dbReference type="CDD" id="cd00190">
    <property type="entry name" value="Tryp_SPc"/>
    <property type="match status" value="1"/>
</dbReference>
<dbReference type="Pfam" id="PF00089">
    <property type="entry name" value="Trypsin"/>
    <property type="match status" value="1"/>
</dbReference>
<dbReference type="GO" id="GO:0005615">
    <property type="term" value="C:extracellular space"/>
    <property type="evidence" value="ECO:0007669"/>
    <property type="project" value="TreeGrafter"/>
</dbReference>
<comment type="subcellular location">
    <subcellularLocation>
        <location evidence="1">Secreted</location>
    </subcellularLocation>
</comment>
<dbReference type="EMBL" id="OY660887">
    <property type="protein sequence ID" value="CAJ1086873.1"/>
    <property type="molecule type" value="Genomic_DNA"/>
</dbReference>
<protein>
    <submittedName>
        <fullName evidence="17">Uncharacterized protein LOC111646833</fullName>
    </submittedName>
</protein>
<keyword evidence="9" id="KW-0106">Calcium</keyword>
<dbReference type="PROSITE" id="PS00022">
    <property type="entry name" value="EGF_1"/>
    <property type="match status" value="1"/>
</dbReference>
<dbReference type="FunFam" id="2.10.25.10:FF:000255">
    <property type="entry name" value="Sushi, nidogen and EGF-like domains 1"/>
    <property type="match status" value="1"/>
</dbReference>
<dbReference type="Pfam" id="PF00008">
    <property type="entry name" value="EGF"/>
    <property type="match status" value="1"/>
</dbReference>
<evidence type="ECO:0000259" key="15">
    <source>
        <dbReference type="PROSITE" id="PS50240"/>
    </source>
</evidence>
<dbReference type="GO" id="GO:0005509">
    <property type="term" value="F:calcium ion binding"/>
    <property type="evidence" value="ECO:0007669"/>
    <property type="project" value="InterPro"/>
</dbReference>
<dbReference type="PROSITE" id="PS50026">
    <property type="entry name" value="EGF_3"/>
    <property type="match status" value="1"/>
</dbReference>
<dbReference type="SUPFAM" id="SSF101478">
    <property type="entry name" value="ADP-ribosylglycohydrolase"/>
    <property type="match status" value="1"/>
</dbReference>
<dbReference type="InterPro" id="IPR005502">
    <property type="entry name" value="Ribosyl_crysJ1"/>
</dbReference>
<dbReference type="Pfam" id="PF14670">
    <property type="entry name" value="FXa_inhibition"/>
    <property type="match status" value="1"/>
</dbReference>
<feature type="domain" description="Gla" evidence="16">
    <location>
        <begin position="437"/>
        <end position="483"/>
    </location>
</feature>
<evidence type="ECO:0000256" key="3">
    <source>
        <dbReference type="ARBA" id="ARBA00022525"/>
    </source>
</evidence>
<dbReference type="InterPro" id="IPR000294">
    <property type="entry name" value="GLA_domain"/>
</dbReference>
<dbReference type="FunFam" id="2.40.10.10:FF:000013">
    <property type="entry name" value="Coagulation factor X"/>
    <property type="match status" value="1"/>
</dbReference>
<dbReference type="Pfam" id="PF03747">
    <property type="entry name" value="ADP_ribosyl_GH"/>
    <property type="match status" value="1"/>
</dbReference>
<evidence type="ECO:0000313" key="17">
    <source>
        <dbReference type="EMBL" id="CAJ1086873.1"/>
    </source>
</evidence>
<dbReference type="CDD" id="cd00054">
    <property type="entry name" value="EGF_CA"/>
    <property type="match status" value="1"/>
</dbReference>
<dbReference type="PROSITE" id="PS00134">
    <property type="entry name" value="TRYPSIN_HIS"/>
    <property type="match status" value="1"/>
</dbReference>
<dbReference type="PANTHER" id="PTHR24278:SF34">
    <property type="entry name" value="COAGULATION FACTOR VII,-LIKE"/>
    <property type="match status" value="1"/>
</dbReference>
<sequence>MKGVFSSAEMSQVRRSVSEALWAMCAADSMSMPVHWYYNIDDIRRDFGGWISGLNSPRSRHPSSILSLSNTAGSGRTAWFSGAKRPDVVGNVILHDKLNLWKSSNGTVHYHQGLQSGDNTLNVLCSLRVLLSLVSGRFSDVSQPDARAAVLSDYVRFLTAPGSHNDTYAESFHRSFFSDWQDSRPTSPREVLKFAEKRSKNKMSSSVPDSQLDAIGCLPMTLPFILLSASANEEQAVSAAVEFVKLTHPHPKVIEYISIYSRALHAVLGGASVRHQAEHALRRLDAWDTCQSYSRKAARYPVSSEDRLKVHQSAVNYLGLACYTKGALSSLFYLAHEFHDDPKGGILANTNCGGENCNRGTALGALLGAGGAYSGAVIPQEWKDELRDAQDGGESVFLFTNATIKLQNKHGVSCTGYPSFVTVNKLEASRFLHRSRRANYLFEEWRRGNLERECLEEKCSYEEAKEIFALPQQLEVFWRKYTGVDHCQSSPCKNGGTCTRHDNTYVCKCPPAFHGSHCEKARSTSRGCRYKNGGCDQFCRESLDRSHICFCTKGYSLDQDNSTCVPQVTVPCGRLLIGITPRVVNGQICPRGHCPWQALLSEKQVFQCGAIVLSDVWILTAAHCVLGKDATSFSVTVGEHDRNVEERSEQRRQVVKMIIHPAYNDTSKDSDMALMKLQRPVRLGSYVIPICLPAQNGTFIRTLSNVRHSTVSGWGRQAQFGLESSILQRLVLPRVPLQECRLHTRLNITKNMLCAGFRNGGQDACQGDSGGPLVTRYKRTWFLTGVVSWGRGCANENMYGVYAKVANFLSWIEDTMSTS</sequence>
<keyword evidence="10 12" id="KW-1015">Disulfide bond</keyword>